<sequence length="79" mass="9512">MKKLYNFRLEEKLINDVDKIGENRTFVVTSALQHYLQRKDSVGTDDLQCKDDMENDMYNTVYNDLYNFEVLPLKTYFLF</sequence>
<dbReference type="AlphaFoldDB" id="X1GRI7"/>
<reference evidence="1" key="1">
    <citation type="journal article" date="2014" name="Front. Microbiol.">
        <title>High frequency of phylogenetically diverse reductive dehalogenase-homologous genes in deep subseafloor sedimentary metagenomes.</title>
        <authorList>
            <person name="Kawai M."/>
            <person name="Futagami T."/>
            <person name="Toyoda A."/>
            <person name="Takaki Y."/>
            <person name="Nishi S."/>
            <person name="Hori S."/>
            <person name="Arai W."/>
            <person name="Tsubouchi T."/>
            <person name="Morono Y."/>
            <person name="Uchiyama I."/>
            <person name="Ito T."/>
            <person name="Fujiyama A."/>
            <person name="Inagaki F."/>
            <person name="Takami H."/>
        </authorList>
    </citation>
    <scope>NUCLEOTIDE SEQUENCE</scope>
    <source>
        <strain evidence="1">Expedition CK06-06</strain>
    </source>
</reference>
<comment type="caution">
    <text evidence="1">The sequence shown here is derived from an EMBL/GenBank/DDBJ whole genome shotgun (WGS) entry which is preliminary data.</text>
</comment>
<organism evidence="1">
    <name type="scientific">marine sediment metagenome</name>
    <dbReference type="NCBI Taxonomy" id="412755"/>
    <lineage>
        <taxon>unclassified sequences</taxon>
        <taxon>metagenomes</taxon>
        <taxon>ecological metagenomes</taxon>
    </lineage>
</organism>
<evidence type="ECO:0000313" key="1">
    <source>
        <dbReference type="EMBL" id="GAH35628.1"/>
    </source>
</evidence>
<protein>
    <submittedName>
        <fullName evidence="1">Uncharacterized protein</fullName>
    </submittedName>
</protein>
<gene>
    <name evidence="1" type="ORF">S03H2_18031</name>
</gene>
<name>X1GRI7_9ZZZZ</name>
<dbReference type="EMBL" id="BARU01009330">
    <property type="protein sequence ID" value="GAH35628.1"/>
    <property type="molecule type" value="Genomic_DNA"/>
</dbReference>
<proteinExistence type="predicted"/>
<accession>X1GRI7</accession>